<dbReference type="Gene3D" id="2.60.40.3330">
    <property type="match status" value="1"/>
</dbReference>
<reference evidence="6" key="1">
    <citation type="submission" date="2020-10" db="EMBL/GenBank/DDBJ databases">
        <authorList>
            <person name="Kikuchi T."/>
        </authorList>
    </citation>
    <scope>NUCLEOTIDE SEQUENCE</scope>
    <source>
        <strain evidence="6">NKZ352</strain>
    </source>
</reference>
<evidence type="ECO:0000256" key="3">
    <source>
        <dbReference type="ARBA" id="ARBA00022525"/>
    </source>
</evidence>
<protein>
    <recommendedName>
        <fullName evidence="8">Transthyretin-like family protein</fullName>
    </recommendedName>
</protein>
<proteinExistence type="inferred from homology"/>
<dbReference type="GO" id="GO:0009986">
    <property type="term" value="C:cell surface"/>
    <property type="evidence" value="ECO:0007669"/>
    <property type="project" value="InterPro"/>
</dbReference>
<feature type="signal peptide" evidence="5">
    <location>
        <begin position="1"/>
        <end position="18"/>
    </location>
</feature>
<dbReference type="OrthoDB" id="5781683at2759"/>
<evidence type="ECO:0000313" key="6">
    <source>
        <dbReference type="EMBL" id="CAD6198118.1"/>
    </source>
</evidence>
<evidence type="ECO:0000256" key="1">
    <source>
        <dbReference type="ARBA" id="ARBA00004613"/>
    </source>
</evidence>
<dbReference type="EMBL" id="CAJGYM010000115">
    <property type="protein sequence ID" value="CAD6198118.1"/>
    <property type="molecule type" value="Genomic_DNA"/>
</dbReference>
<dbReference type="InterPro" id="IPR038479">
    <property type="entry name" value="Transthyretin-like_sf"/>
</dbReference>
<comment type="caution">
    <text evidence="6">The sequence shown here is derived from an EMBL/GenBank/DDBJ whole genome shotgun (WGS) entry which is preliminary data.</text>
</comment>
<dbReference type="GO" id="GO:0005576">
    <property type="term" value="C:extracellular region"/>
    <property type="evidence" value="ECO:0007669"/>
    <property type="project" value="UniProtKB-SubCell"/>
</dbReference>
<dbReference type="PANTHER" id="PTHR21700">
    <property type="entry name" value="TRANSTHYRETIN-LIKE FAMILY PROTEIN-RELATED"/>
    <property type="match status" value="1"/>
</dbReference>
<gene>
    <name evidence="6" type="ORF">CAUJ_LOCUS14025</name>
</gene>
<dbReference type="Proteomes" id="UP000835052">
    <property type="component" value="Unassembled WGS sequence"/>
</dbReference>
<evidence type="ECO:0000256" key="4">
    <source>
        <dbReference type="ARBA" id="ARBA00022729"/>
    </source>
</evidence>
<organism evidence="6 7">
    <name type="scientific">Caenorhabditis auriculariae</name>
    <dbReference type="NCBI Taxonomy" id="2777116"/>
    <lineage>
        <taxon>Eukaryota</taxon>
        <taxon>Metazoa</taxon>
        <taxon>Ecdysozoa</taxon>
        <taxon>Nematoda</taxon>
        <taxon>Chromadorea</taxon>
        <taxon>Rhabditida</taxon>
        <taxon>Rhabditina</taxon>
        <taxon>Rhabditomorpha</taxon>
        <taxon>Rhabditoidea</taxon>
        <taxon>Rhabditidae</taxon>
        <taxon>Peloderinae</taxon>
        <taxon>Caenorhabditis</taxon>
    </lineage>
</organism>
<dbReference type="PANTHER" id="PTHR21700:SF25">
    <property type="entry name" value="TRANSTHYRETIN-LIKE FAMILY PROTEIN"/>
    <property type="match status" value="1"/>
</dbReference>
<dbReference type="AlphaFoldDB" id="A0A8S1HNR8"/>
<keyword evidence="7" id="KW-1185">Reference proteome</keyword>
<feature type="chain" id="PRO_5035737437" description="Transthyretin-like family protein" evidence="5">
    <location>
        <begin position="19"/>
        <end position="140"/>
    </location>
</feature>
<evidence type="ECO:0008006" key="8">
    <source>
        <dbReference type="Google" id="ProtNLM"/>
    </source>
</evidence>
<keyword evidence="4 5" id="KW-0732">Signal</keyword>
<name>A0A8S1HNR8_9PELO</name>
<dbReference type="InterPro" id="IPR001534">
    <property type="entry name" value="Transthyretin-like"/>
</dbReference>
<accession>A0A8S1HNR8</accession>
<comment type="similarity">
    <text evidence="2">Belongs to the nematode transthyretin-like family.</text>
</comment>
<sequence>MFVVLFLAFLSFPAMTSANTECAWVIGKLVCSNEENLANAVVEVYDLDRPKFGRLNVLDTDDLAGRTVVAKEENGIFKVEGCASDFDWLGPAYTNRPEFFLKVRHSCKGKPETLTLFPPDMRVYAPQTMDYYLNNPILLD</sequence>
<evidence type="ECO:0000313" key="7">
    <source>
        <dbReference type="Proteomes" id="UP000835052"/>
    </source>
</evidence>
<comment type="subcellular location">
    <subcellularLocation>
        <location evidence="1">Secreted</location>
    </subcellularLocation>
</comment>
<evidence type="ECO:0000256" key="2">
    <source>
        <dbReference type="ARBA" id="ARBA00010112"/>
    </source>
</evidence>
<evidence type="ECO:0000256" key="5">
    <source>
        <dbReference type="SAM" id="SignalP"/>
    </source>
</evidence>
<keyword evidence="3" id="KW-0964">Secreted</keyword>